<proteinExistence type="predicted"/>
<dbReference type="GO" id="GO:0008964">
    <property type="term" value="F:phosphoenolpyruvate carboxylase activity"/>
    <property type="evidence" value="ECO:0007669"/>
    <property type="project" value="InterPro"/>
</dbReference>
<keyword evidence="4" id="KW-0670">Pyruvate</keyword>
<sequence>MNAETFSTQAAFPAGEHGDEFTEVFELLFELLADVIRIRQPGLTGVLFDPDRSGEIPDELRVPALQMTGIWFQLLSIAEENVAMRARRRLETSNGPDSIAGSFSNVVAGVARAGVEADELREALAGMEVVPTITAHPTEAKRVTVLEIHRRIYRLLVELESVRWTPREREALRRSLRSEIDLLWMTGELRLEKPTVEQEVAWGLHFFHETLYLRTPEVIEALAAALRRHYPDDDIAVPPILRWSTWIAGDRDGNPFVTAPVTRWALGEYRKAALSRLEQRVTDLIRHLSISAAVVGVPDDFAKPLADALHASGQAADIVARNPGEIFRQYFVAVLERVKATAGDPASKAKPYLTPNDLARQLAVAERALVAVGAAELAAARVRPVRWEVEIFGFRTAALDIRQNSTVINRTVAAIWQRIHPGVAIPEVNTPAWRAMIDRELIRPVPEIPADLPEEAAETLATFAVVRDSRDGPDPTAVGSIILSMTTSAADLLAVYLIAKYAGLIPEEEGRFHPMPPVIPLFETIDDLVAAEPIMLDLFEQPVVRRMMRERGSVQEIMLGYSDSNKDGGFLCSNWELAKAQKRLAEVGRRRKVRISFFHGRGGSVSRGGAPTGRAIAAQPAGTVGGRLRLTEQGEVVSSKYANKGTALYQLELLAASVVAHTLKSPGEAALKPVPEHEDALEALSGLSLASYRRLIEQPGLIDYFNAASPVEELAHLKLGSRPARRFGARALADLRAIPWVFAWSQNRHLVTGWYGMGTAMRSYVKVMGDDGRRLLAEMYAQNRFFRLVIDEVEKTLTIADMEIAAAYAALVPDAEARERIFGMVRQEYAVTVEEVLKVTGGSELSVRFPAFRRRHDHVKPLIDRGNRWQVQLLGEYRAASDGPAREAILAPLLLSMNCIAGGLGWTG</sequence>
<dbReference type="PANTHER" id="PTHR30523">
    <property type="entry name" value="PHOSPHOENOLPYRUVATE CARBOXYLASE"/>
    <property type="match status" value="1"/>
</dbReference>
<dbReference type="PRINTS" id="PR00150">
    <property type="entry name" value="PEPCARBXLASE"/>
</dbReference>
<dbReference type="Gene3D" id="1.20.1440.90">
    <property type="entry name" value="Phosphoenolpyruvate/pyruvate domain"/>
    <property type="match status" value="1"/>
</dbReference>
<evidence type="ECO:0000256" key="1">
    <source>
        <dbReference type="ARBA" id="ARBA00003670"/>
    </source>
</evidence>
<dbReference type="InterPro" id="IPR033129">
    <property type="entry name" value="PEPCASE_His_AS"/>
</dbReference>
<dbReference type="Pfam" id="PF00311">
    <property type="entry name" value="PEPcase"/>
    <property type="match status" value="1"/>
</dbReference>
<evidence type="ECO:0000256" key="3">
    <source>
        <dbReference type="PROSITE-ProRule" id="PRU10112"/>
    </source>
</evidence>
<protein>
    <recommendedName>
        <fullName evidence="2">Phosphoenolpyruvate carboxylase</fullName>
    </recommendedName>
</protein>
<dbReference type="InterPro" id="IPR015813">
    <property type="entry name" value="Pyrv/PenolPyrv_kinase-like_dom"/>
</dbReference>
<reference evidence="4 5" key="1">
    <citation type="submission" date="2019-03" db="EMBL/GenBank/DDBJ databases">
        <title>Genomic Encyclopedia of Type Strains, Phase IV (KMG-IV): sequencing the most valuable type-strain genomes for metagenomic binning, comparative biology and taxonomic classification.</title>
        <authorList>
            <person name="Goeker M."/>
        </authorList>
    </citation>
    <scope>NUCLEOTIDE SEQUENCE [LARGE SCALE GENOMIC DNA]</scope>
    <source>
        <strain evidence="4 5">DSM 102969</strain>
    </source>
</reference>
<dbReference type="GO" id="GO:0015977">
    <property type="term" value="P:carbon fixation"/>
    <property type="evidence" value="ECO:0007669"/>
    <property type="project" value="InterPro"/>
</dbReference>
<name>A0A4R6RAS9_9HYPH</name>
<dbReference type="EMBL" id="SNXY01000010">
    <property type="protein sequence ID" value="TDP82736.1"/>
    <property type="molecule type" value="Genomic_DNA"/>
</dbReference>
<dbReference type="InterPro" id="IPR021135">
    <property type="entry name" value="PEP_COase"/>
</dbReference>
<dbReference type="AlphaFoldDB" id="A0A4R6RAS9"/>
<evidence type="ECO:0000313" key="5">
    <source>
        <dbReference type="Proteomes" id="UP000294547"/>
    </source>
</evidence>
<dbReference type="Proteomes" id="UP000294547">
    <property type="component" value="Unassembled WGS sequence"/>
</dbReference>
<dbReference type="PANTHER" id="PTHR30523:SF32">
    <property type="entry name" value="PHOSPHOENOLPYRUVATE CARBOXYLASE"/>
    <property type="match status" value="1"/>
</dbReference>
<gene>
    <name evidence="4" type="ORF">EDD54_4008</name>
</gene>
<dbReference type="PROSITE" id="PS00393">
    <property type="entry name" value="PEPCASE_2"/>
    <property type="match status" value="1"/>
</dbReference>
<dbReference type="GO" id="GO:0006099">
    <property type="term" value="P:tricarboxylic acid cycle"/>
    <property type="evidence" value="ECO:0007669"/>
    <property type="project" value="InterPro"/>
</dbReference>
<keyword evidence="5" id="KW-1185">Reference proteome</keyword>
<comment type="function">
    <text evidence="1">Forms oxaloacetate, a four-carbon dicarboxylic acid source for the tricarboxylic acid cycle.</text>
</comment>
<dbReference type="SUPFAM" id="SSF51621">
    <property type="entry name" value="Phosphoenolpyruvate/pyruvate domain"/>
    <property type="match status" value="1"/>
</dbReference>
<organism evidence="4 5">
    <name type="scientific">Oharaeibacter diazotrophicus</name>
    <dbReference type="NCBI Taxonomy" id="1920512"/>
    <lineage>
        <taxon>Bacteria</taxon>
        <taxon>Pseudomonadati</taxon>
        <taxon>Pseudomonadota</taxon>
        <taxon>Alphaproteobacteria</taxon>
        <taxon>Hyphomicrobiales</taxon>
        <taxon>Pleomorphomonadaceae</taxon>
        <taxon>Oharaeibacter</taxon>
    </lineage>
</organism>
<dbReference type="GO" id="GO:0005829">
    <property type="term" value="C:cytosol"/>
    <property type="evidence" value="ECO:0007669"/>
    <property type="project" value="TreeGrafter"/>
</dbReference>
<dbReference type="RefSeq" id="WP_126538820.1">
    <property type="nucleotide sequence ID" value="NZ_BSPM01000007.1"/>
</dbReference>
<comment type="caution">
    <text evidence="4">The sequence shown here is derived from an EMBL/GenBank/DDBJ whole genome shotgun (WGS) entry which is preliminary data.</text>
</comment>
<dbReference type="OrthoDB" id="9768133at2"/>
<evidence type="ECO:0000313" key="4">
    <source>
        <dbReference type="EMBL" id="TDP82736.1"/>
    </source>
</evidence>
<evidence type="ECO:0000256" key="2">
    <source>
        <dbReference type="ARBA" id="ARBA00022419"/>
    </source>
</evidence>
<accession>A0A4R6RAS9</accession>
<feature type="active site" evidence="3">
    <location>
        <position position="566"/>
    </location>
</feature>